<evidence type="ECO:0000256" key="6">
    <source>
        <dbReference type="ARBA" id="ARBA00022723"/>
    </source>
</evidence>
<dbReference type="PANTHER" id="PTHR46206:SF2">
    <property type="entry name" value="CYTOCHROME P450 MONOOXYGENASE AUSG-RELATED"/>
    <property type="match status" value="1"/>
</dbReference>
<dbReference type="EMBL" id="JBFTWV010000122">
    <property type="protein sequence ID" value="KAL2786283.1"/>
    <property type="molecule type" value="Genomic_DNA"/>
</dbReference>
<keyword evidence="4 12" id="KW-0349">Heme</keyword>
<name>A0ABR4FTI2_9EURO</name>
<dbReference type="PRINTS" id="PR00465">
    <property type="entry name" value="EP450IV"/>
</dbReference>
<comment type="cofactor">
    <cofactor evidence="1">
        <name>heme</name>
        <dbReference type="ChEBI" id="CHEBI:30413"/>
    </cofactor>
</comment>
<dbReference type="PROSITE" id="PS00086">
    <property type="entry name" value="CYTOCHROME_P450"/>
    <property type="match status" value="1"/>
</dbReference>
<evidence type="ECO:0000256" key="2">
    <source>
        <dbReference type="ARBA" id="ARBA00004167"/>
    </source>
</evidence>
<accession>A0ABR4FTI2</accession>
<evidence type="ECO:0000256" key="3">
    <source>
        <dbReference type="ARBA" id="ARBA00010617"/>
    </source>
</evidence>
<comment type="subcellular location">
    <subcellularLocation>
        <location evidence="2">Membrane</location>
        <topology evidence="2">Single-pass membrane protein</topology>
    </subcellularLocation>
</comment>
<keyword evidence="9 12" id="KW-0408">Iron</keyword>
<comment type="caution">
    <text evidence="14">The sequence shown here is derived from an EMBL/GenBank/DDBJ whole genome shotgun (WGS) entry which is preliminary data.</text>
</comment>
<evidence type="ECO:0000256" key="7">
    <source>
        <dbReference type="ARBA" id="ARBA00022989"/>
    </source>
</evidence>
<evidence type="ECO:0000256" key="13">
    <source>
        <dbReference type="SAM" id="Phobius"/>
    </source>
</evidence>
<reference evidence="14 15" key="1">
    <citation type="submission" date="2024-07" db="EMBL/GenBank/DDBJ databases">
        <title>Section-level genome sequencing and comparative genomics of Aspergillus sections Usti and Cavernicolus.</title>
        <authorList>
            <consortium name="Lawrence Berkeley National Laboratory"/>
            <person name="Nybo J.L."/>
            <person name="Vesth T.C."/>
            <person name="Theobald S."/>
            <person name="Frisvad J.C."/>
            <person name="Larsen T.O."/>
            <person name="Kjaerboelling I."/>
            <person name="Rothschild-Mancinelli K."/>
            <person name="Lyhne E.K."/>
            <person name="Kogle M.E."/>
            <person name="Barry K."/>
            <person name="Clum A."/>
            <person name="Na H."/>
            <person name="Ledsgaard L."/>
            <person name="Lin J."/>
            <person name="Lipzen A."/>
            <person name="Kuo A."/>
            <person name="Riley R."/>
            <person name="Mondo S."/>
            <person name="Labutti K."/>
            <person name="Haridas S."/>
            <person name="Pangalinan J."/>
            <person name="Salamov A.A."/>
            <person name="Simmons B.A."/>
            <person name="Magnuson J.K."/>
            <person name="Chen J."/>
            <person name="Drula E."/>
            <person name="Henrissat B."/>
            <person name="Wiebenga A."/>
            <person name="Lubbers R.J."/>
            <person name="Gomes A.C."/>
            <person name="Makela M.R."/>
            <person name="Stajich J."/>
            <person name="Grigoriev I.V."/>
            <person name="Mortensen U.H."/>
            <person name="De Vries R.P."/>
            <person name="Baker S.E."/>
            <person name="Andersen M.R."/>
        </authorList>
    </citation>
    <scope>NUCLEOTIDE SEQUENCE [LARGE SCALE GENOMIC DNA]</scope>
    <source>
        <strain evidence="14 15">CBS 209.92</strain>
    </source>
</reference>
<evidence type="ECO:0000256" key="8">
    <source>
        <dbReference type="ARBA" id="ARBA00023002"/>
    </source>
</evidence>
<evidence type="ECO:0000256" key="4">
    <source>
        <dbReference type="ARBA" id="ARBA00022617"/>
    </source>
</evidence>
<evidence type="ECO:0000256" key="5">
    <source>
        <dbReference type="ARBA" id="ARBA00022692"/>
    </source>
</evidence>
<sequence>MPDTLVTVGQMGSHSILISSLLIGVFVMLLKWTRRDDELPLINGKKLFEFREHQVQMALATRFPEMMQEGFSKGEVFRLWTPAGVKIVLAHKFASEILTHPELVPGTFAIRECNAYIPGFEVFSVTSRHEFVQDTVRLRLTRQLSQYLSPHLTISGVLHLAHRFTRQINKTSNHADGTASEEHMDGGRKYVPAVSSFNEIETCIRLTGILDWHEVCPSETAIHIVSRLTSTVLVGETIGRDPEWLSTVANYTAESLHAMHVLNSWPRTLRRFVAYFDPSCRRLRQHIARARAILLPEKQARSAAREAEEKGEFDDAIEWLDEMSAGQSFDPTTAQLALALASIHSTSDFLNQVLLDLCHSEDWDDLVQDLRKEIVSALGVVGWQKIALNKLNLMDSVLKESHRLKPTTLIGIGREAIKTMRLSNGTVIPKGSMILVPNTALRDPNIYHNPDKFDPYRFVNLRAAGNKSAHLVSPSPEHLGFGLGKHACPGRFFAANELKIILCHMLMKYDLKPVDGSDITTKITDLVYSSNRAARIAVRRRQEEIDL</sequence>
<keyword evidence="5 13" id="KW-0812">Transmembrane</keyword>
<evidence type="ECO:0000313" key="15">
    <source>
        <dbReference type="Proteomes" id="UP001610563"/>
    </source>
</evidence>
<evidence type="ECO:0000256" key="11">
    <source>
        <dbReference type="ARBA" id="ARBA00023136"/>
    </source>
</evidence>
<dbReference type="Pfam" id="PF00067">
    <property type="entry name" value="p450"/>
    <property type="match status" value="1"/>
</dbReference>
<dbReference type="InterPro" id="IPR002403">
    <property type="entry name" value="Cyt_P450_E_grp-IV"/>
</dbReference>
<feature type="transmembrane region" description="Helical" evidence="13">
    <location>
        <begin position="12"/>
        <end position="30"/>
    </location>
</feature>
<keyword evidence="15" id="KW-1185">Reference proteome</keyword>
<dbReference type="InterPro" id="IPR001128">
    <property type="entry name" value="Cyt_P450"/>
</dbReference>
<dbReference type="PANTHER" id="PTHR46206">
    <property type="entry name" value="CYTOCHROME P450"/>
    <property type="match status" value="1"/>
</dbReference>
<proteinExistence type="inferred from homology"/>
<protein>
    <submittedName>
        <fullName evidence="14">Cytochrome P450</fullName>
    </submittedName>
</protein>
<comment type="similarity">
    <text evidence="3 12">Belongs to the cytochrome P450 family.</text>
</comment>
<gene>
    <name evidence="14" type="ORF">BJX66DRAFT_342336</name>
</gene>
<keyword evidence="11 13" id="KW-0472">Membrane</keyword>
<evidence type="ECO:0000256" key="10">
    <source>
        <dbReference type="ARBA" id="ARBA00023033"/>
    </source>
</evidence>
<dbReference type="InterPro" id="IPR017972">
    <property type="entry name" value="Cyt_P450_CS"/>
</dbReference>
<dbReference type="InterPro" id="IPR036396">
    <property type="entry name" value="Cyt_P450_sf"/>
</dbReference>
<organism evidence="14 15">
    <name type="scientific">Aspergillus keveii</name>
    <dbReference type="NCBI Taxonomy" id="714993"/>
    <lineage>
        <taxon>Eukaryota</taxon>
        <taxon>Fungi</taxon>
        <taxon>Dikarya</taxon>
        <taxon>Ascomycota</taxon>
        <taxon>Pezizomycotina</taxon>
        <taxon>Eurotiomycetes</taxon>
        <taxon>Eurotiomycetidae</taxon>
        <taxon>Eurotiales</taxon>
        <taxon>Aspergillaceae</taxon>
        <taxon>Aspergillus</taxon>
        <taxon>Aspergillus subgen. Nidulantes</taxon>
    </lineage>
</organism>
<evidence type="ECO:0000256" key="9">
    <source>
        <dbReference type="ARBA" id="ARBA00023004"/>
    </source>
</evidence>
<keyword evidence="6 12" id="KW-0479">Metal-binding</keyword>
<evidence type="ECO:0000313" key="14">
    <source>
        <dbReference type="EMBL" id="KAL2786283.1"/>
    </source>
</evidence>
<dbReference type="Gene3D" id="1.10.630.10">
    <property type="entry name" value="Cytochrome P450"/>
    <property type="match status" value="1"/>
</dbReference>
<dbReference type="Proteomes" id="UP001610563">
    <property type="component" value="Unassembled WGS sequence"/>
</dbReference>
<keyword evidence="10 12" id="KW-0503">Monooxygenase</keyword>
<keyword evidence="8 12" id="KW-0560">Oxidoreductase</keyword>
<evidence type="ECO:0000256" key="12">
    <source>
        <dbReference type="RuleBase" id="RU000461"/>
    </source>
</evidence>
<evidence type="ECO:0000256" key="1">
    <source>
        <dbReference type="ARBA" id="ARBA00001971"/>
    </source>
</evidence>
<dbReference type="SUPFAM" id="SSF48264">
    <property type="entry name" value="Cytochrome P450"/>
    <property type="match status" value="1"/>
</dbReference>
<keyword evidence="7 13" id="KW-1133">Transmembrane helix</keyword>
<dbReference type="CDD" id="cd11041">
    <property type="entry name" value="CYP503A1-like"/>
    <property type="match status" value="1"/>
</dbReference>